<dbReference type="InterPro" id="IPR042096">
    <property type="entry name" value="Dihydro-acid_dehy_C"/>
</dbReference>
<accession>A0A645HYP2</accession>
<name>A0A645HYP2_9ZZZZ</name>
<dbReference type="EMBL" id="VSSQ01103078">
    <property type="protein sequence ID" value="MPN44165.1"/>
    <property type="molecule type" value="Genomic_DNA"/>
</dbReference>
<dbReference type="Gene3D" id="3.50.30.80">
    <property type="entry name" value="IlvD/EDD C-terminal domain-like"/>
    <property type="match status" value="1"/>
</dbReference>
<keyword evidence="2" id="KW-0456">Lyase</keyword>
<dbReference type="GO" id="GO:0005829">
    <property type="term" value="C:cytosol"/>
    <property type="evidence" value="ECO:0007669"/>
    <property type="project" value="TreeGrafter"/>
</dbReference>
<evidence type="ECO:0000259" key="1">
    <source>
        <dbReference type="Pfam" id="PF24877"/>
    </source>
</evidence>
<dbReference type="PANTHER" id="PTHR43661:SF3">
    <property type="entry name" value="D-XYLONATE DEHYDRATASE YAGF-RELATED"/>
    <property type="match status" value="1"/>
</dbReference>
<gene>
    <name evidence="2" type="primary">ilvD_49</name>
    <name evidence="2" type="ORF">SDC9_191726</name>
</gene>
<dbReference type="AlphaFoldDB" id="A0A645HYP2"/>
<organism evidence="2">
    <name type="scientific">bioreactor metagenome</name>
    <dbReference type="NCBI Taxonomy" id="1076179"/>
    <lineage>
        <taxon>unclassified sequences</taxon>
        <taxon>metagenomes</taxon>
        <taxon>ecological metagenomes</taxon>
    </lineage>
</organism>
<feature type="domain" description="Dihydroxy-acid/6-phosphogluconate dehydratase C-terminal" evidence="1">
    <location>
        <begin position="2"/>
        <end position="65"/>
    </location>
</feature>
<protein>
    <submittedName>
        <fullName evidence="2">Dihydroxy-acid dehydratase</fullName>
        <ecNumber evidence="2">4.2.1.9</ecNumber>
    </submittedName>
</protein>
<evidence type="ECO:0000313" key="2">
    <source>
        <dbReference type="EMBL" id="MPN44165.1"/>
    </source>
</evidence>
<comment type="caution">
    <text evidence="2">The sequence shown here is derived from an EMBL/GenBank/DDBJ whole genome shotgun (WGS) entry which is preliminary data.</text>
</comment>
<dbReference type="EC" id="4.2.1.9" evidence="2"/>
<dbReference type="SUPFAM" id="SSF52016">
    <property type="entry name" value="LeuD/IlvD-like"/>
    <property type="match status" value="1"/>
</dbReference>
<proteinExistence type="predicted"/>
<reference evidence="2" key="1">
    <citation type="submission" date="2019-08" db="EMBL/GenBank/DDBJ databases">
        <authorList>
            <person name="Kucharzyk K."/>
            <person name="Murdoch R.W."/>
            <person name="Higgins S."/>
            <person name="Loffler F."/>
        </authorList>
    </citation>
    <scope>NUCLEOTIDE SEQUENCE</scope>
</reference>
<sequence length="68" mass="7297">MGGPIGLLEAGDQITIDIPGRKLSVAVSDEELARRKARFQPPAAKSDSPYLLRYSKSVTGVWEGAVLN</sequence>
<dbReference type="Pfam" id="PF24877">
    <property type="entry name" value="ILV_EDD_C"/>
    <property type="match status" value="1"/>
</dbReference>
<dbReference type="InterPro" id="IPR056740">
    <property type="entry name" value="ILV_EDD_C"/>
</dbReference>
<dbReference type="GO" id="GO:0004160">
    <property type="term" value="F:dihydroxy-acid dehydratase activity"/>
    <property type="evidence" value="ECO:0007669"/>
    <property type="project" value="UniProtKB-EC"/>
</dbReference>
<dbReference type="PANTHER" id="PTHR43661">
    <property type="entry name" value="D-XYLONATE DEHYDRATASE"/>
    <property type="match status" value="1"/>
</dbReference>